<evidence type="ECO:0000313" key="1">
    <source>
        <dbReference type="EMBL" id="ETM44963.1"/>
    </source>
</evidence>
<gene>
    <name evidence="1" type="ORF">L914_09851</name>
</gene>
<dbReference type="VEuPathDB" id="FungiDB:PPTG_20272"/>
<protein>
    <submittedName>
        <fullName evidence="1">Uncharacterized protein</fullName>
    </submittedName>
</protein>
<dbReference type="AlphaFoldDB" id="W2NAN8"/>
<proteinExistence type="predicted"/>
<accession>W2NAN8</accession>
<dbReference type="Proteomes" id="UP000054532">
    <property type="component" value="Unassembled WGS sequence"/>
</dbReference>
<reference evidence="1" key="1">
    <citation type="submission" date="2013-11" db="EMBL/GenBank/DDBJ databases">
        <title>The Genome Sequence of Phytophthora parasitica IAC_01/95.</title>
        <authorList>
            <consortium name="The Broad Institute Genomics Platform"/>
            <person name="Russ C."/>
            <person name="Tyler B."/>
            <person name="Panabieres F."/>
            <person name="Shan W."/>
            <person name="Tripathy S."/>
            <person name="Grunwald N."/>
            <person name="Machado M."/>
            <person name="Johnson C.S."/>
            <person name="Arredondo F."/>
            <person name="Hong C."/>
            <person name="Coffey M."/>
            <person name="Young S.K."/>
            <person name="Zeng Q."/>
            <person name="Gargeya S."/>
            <person name="Fitzgerald M."/>
            <person name="Abouelleil A."/>
            <person name="Alvarado L."/>
            <person name="Chapman S.B."/>
            <person name="Gainer-Dewar J."/>
            <person name="Goldberg J."/>
            <person name="Griggs A."/>
            <person name="Gujja S."/>
            <person name="Hansen M."/>
            <person name="Howarth C."/>
            <person name="Imamovic A."/>
            <person name="Ireland A."/>
            <person name="Larimer J."/>
            <person name="McCowan C."/>
            <person name="Murphy C."/>
            <person name="Pearson M."/>
            <person name="Poon T.W."/>
            <person name="Priest M."/>
            <person name="Roberts A."/>
            <person name="Saif S."/>
            <person name="Shea T."/>
            <person name="Sykes S."/>
            <person name="Wortman J."/>
            <person name="Nusbaum C."/>
            <person name="Birren B."/>
        </authorList>
    </citation>
    <scope>NUCLEOTIDE SEQUENCE [LARGE SCALE GENOMIC DNA]</scope>
    <source>
        <strain evidence="1">IAC_01/95</strain>
    </source>
</reference>
<dbReference type="EMBL" id="KI693194">
    <property type="protein sequence ID" value="ETM44963.1"/>
    <property type="molecule type" value="Genomic_DNA"/>
</dbReference>
<organism evidence="1">
    <name type="scientific">Phytophthora nicotianae</name>
    <name type="common">Potato buckeye rot agent</name>
    <name type="synonym">Phytophthora parasitica</name>
    <dbReference type="NCBI Taxonomy" id="4792"/>
    <lineage>
        <taxon>Eukaryota</taxon>
        <taxon>Sar</taxon>
        <taxon>Stramenopiles</taxon>
        <taxon>Oomycota</taxon>
        <taxon>Peronosporomycetes</taxon>
        <taxon>Peronosporales</taxon>
        <taxon>Peronosporaceae</taxon>
        <taxon>Phytophthora</taxon>
    </lineage>
</organism>
<name>W2NAN8_PHYNI</name>
<sequence>MELLSIVIQELFTICEALVSFHSSPSTWAIPSSTAAGERKASLIPSDHFLLSINNHQRWS</sequence>